<protein>
    <submittedName>
        <fullName evidence="2">Uncharacterized protein</fullName>
    </submittedName>
</protein>
<name>A0A9D5DI43_9CRYT</name>
<dbReference type="Proteomes" id="UP001067231">
    <property type="component" value="Unassembled WGS sequence"/>
</dbReference>
<organism evidence="2">
    <name type="scientific">Cryptosporidium canis</name>
    <dbReference type="NCBI Taxonomy" id="195482"/>
    <lineage>
        <taxon>Eukaryota</taxon>
        <taxon>Sar</taxon>
        <taxon>Alveolata</taxon>
        <taxon>Apicomplexa</taxon>
        <taxon>Conoidasida</taxon>
        <taxon>Coccidia</taxon>
        <taxon>Eucoccidiorida</taxon>
        <taxon>Eimeriorina</taxon>
        <taxon>Cryptosporidiidae</taxon>
        <taxon>Cryptosporidium</taxon>
    </lineage>
</organism>
<dbReference type="EMBL" id="JAPCXC010000022">
    <property type="protein sequence ID" value="KAJ1610823.1"/>
    <property type="molecule type" value="Genomic_DNA"/>
</dbReference>
<sequence length="221" mass="25967">MEKNYDVYRVGHCGRIEINRVKEREIDGYITGASKELVDAMLCEVKWEVKKLELEIKKYKVILFLENEQGEECRREDELKMELLREQALCREFIKGVDRVLIQIREMYNEGSHSIQREDMLKRLESLKLEKDFLRDVLIKQMSTYSILRSLHHERRISMIASINNHLSGDSNPSNSINNRRCADIEEDVMSYFDVFPPKSANHGLESSSRASLSRIPKHAY</sequence>
<gene>
    <name evidence="2" type="ORF">OJ253_1062</name>
</gene>
<reference evidence="2" key="1">
    <citation type="submission" date="2022-10" db="EMBL/GenBank/DDBJ databases">
        <title>Adaptive evolution leads to modifications in subtelomeric GC content in a zoonotic Cryptosporidium species.</title>
        <authorList>
            <person name="Li J."/>
            <person name="Feng Y."/>
            <person name="Xiao L."/>
        </authorList>
    </citation>
    <scope>NUCLEOTIDE SEQUENCE</scope>
    <source>
        <strain evidence="2">33844</strain>
    </source>
</reference>
<accession>A0A9D5DI43</accession>
<evidence type="ECO:0000256" key="1">
    <source>
        <dbReference type="SAM" id="MobiDB-lite"/>
    </source>
</evidence>
<dbReference type="AlphaFoldDB" id="A0A9D5DI43"/>
<evidence type="ECO:0000313" key="2">
    <source>
        <dbReference type="EMBL" id="KAJ1610823.1"/>
    </source>
</evidence>
<feature type="region of interest" description="Disordered" evidence="1">
    <location>
        <begin position="202"/>
        <end position="221"/>
    </location>
</feature>
<dbReference type="OrthoDB" id="342201at2759"/>
<proteinExistence type="predicted"/>
<comment type="caution">
    <text evidence="2">The sequence shown here is derived from an EMBL/GenBank/DDBJ whole genome shotgun (WGS) entry which is preliminary data.</text>
</comment>